<name>A0A1I4W348_9BACT</name>
<evidence type="ECO:0000256" key="6">
    <source>
        <dbReference type="SAM" id="Phobius"/>
    </source>
</evidence>
<evidence type="ECO:0000256" key="4">
    <source>
        <dbReference type="ARBA" id="ARBA00022989"/>
    </source>
</evidence>
<feature type="transmembrane region" description="Helical" evidence="6">
    <location>
        <begin position="12"/>
        <end position="32"/>
    </location>
</feature>
<feature type="transmembrane region" description="Helical" evidence="6">
    <location>
        <begin position="150"/>
        <end position="168"/>
    </location>
</feature>
<reference evidence="7 8" key="1">
    <citation type="submission" date="2016-10" db="EMBL/GenBank/DDBJ databases">
        <authorList>
            <person name="de Groot N.N."/>
        </authorList>
    </citation>
    <scope>NUCLEOTIDE SEQUENCE [LARGE SCALE GENOMIC DNA]</scope>
    <source>
        <strain evidence="7 8">DSM 9990</strain>
    </source>
</reference>
<evidence type="ECO:0000313" key="8">
    <source>
        <dbReference type="Proteomes" id="UP000199611"/>
    </source>
</evidence>
<keyword evidence="4 6" id="KW-1133">Transmembrane helix</keyword>
<keyword evidence="2" id="KW-1003">Cell membrane</keyword>
<evidence type="ECO:0000256" key="2">
    <source>
        <dbReference type="ARBA" id="ARBA00022475"/>
    </source>
</evidence>
<keyword evidence="3 6" id="KW-0812">Transmembrane</keyword>
<sequence length="347" mass="38428">MGKGNTRRRLIFVFALIAVFLIAPAVLPLYRVSLLTEVIIFSLYAISYNFLLGYAGLLSFGHALFFGTGGYLAALLVNHIPGISLWGVVFVSAIITAAIGLLIGGLLLRQKGAYFALLTLAFNYLFYAIATKWYSVTGGDDGLSLSRPSLDFGVFTISLSSPVAFYYFTFITLGLLIAYCWYFTHTAMGQTIVLIRENEERMKFVGYNPHVTRLILFVFTGTLAGVAGTFYALHFEFVSVNAVSIDMTTAVLLMTFIGGMSTFWGPILGAAVYIHLQDFLSDLTDRWPLIMGLIFVLMVLYMPQGLSGLCFFLKDRVRGMVFCKNIKPFGFRNVSAQIGCKQNERIS</sequence>
<gene>
    <name evidence="7" type="ORF">SAMN05660836_02592</name>
</gene>
<feature type="transmembrane region" description="Helical" evidence="6">
    <location>
        <begin position="287"/>
        <end position="313"/>
    </location>
</feature>
<feature type="transmembrane region" description="Helical" evidence="6">
    <location>
        <begin position="250"/>
        <end position="275"/>
    </location>
</feature>
<dbReference type="GO" id="GO:0005886">
    <property type="term" value="C:plasma membrane"/>
    <property type="evidence" value="ECO:0007669"/>
    <property type="project" value="UniProtKB-SubCell"/>
</dbReference>
<dbReference type="PANTHER" id="PTHR30482:SF17">
    <property type="entry name" value="ABC TRANSPORTER ATP-BINDING PROTEIN"/>
    <property type="match status" value="1"/>
</dbReference>
<organism evidence="7 8">
    <name type="scientific">Thermodesulforhabdus norvegica</name>
    <dbReference type="NCBI Taxonomy" id="39841"/>
    <lineage>
        <taxon>Bacteria</taxon>
        <taxon>Pseudomonadati</taxon>
        <taxon>Thermodesulfobacteriota</taxon>
        <taxon>Syntrophobacteria</taxon>
        <taxon>Syntrophobacterales</taxon>
        <taxon>Thermodesulforhabdaceae</taxon>
        <taxon>Thermodesulforhabdus</taxon>
    </lineage>
</organism>
<dbReference type="InterPro" id="IPR043428">
    <property type="entry name" value="LivM-like"/>
</dbReference>
<feature type="transmembrane region" description="Helical" evidence="6">
    <location>
        <begin position="175"/>
        <end position="195"/>
    </location>
</feature>
<feature type="transmembrane region" description="Helical" evidence="6">
    <location>
        <begin position="86"/>
        <end position="108"/>
    </location>
</feature>
<comment type="subcellular location">
    <subcellularLocation>
        <location evidence="1">Cell membrane</location>
        <topology evidence="1">Multi-pass membrane protein</topology>
    </subcellularLocation>
</comment>
<dbReference type="Pfam" id="PF02653">
    <property type="entry name" value="BPD_transp_2"/>
    <property type="match status" value="1"/>
</dbReference>
<evidence type="ECO:0000256" key="5">
    <source>
        <dbReference type="ARBA" id="ARBA00023136"/>
    </source>
</evidence>
<dbReference type="AlphaFoldDB" id="A0A1I4W348"/>
<evidence type="ECO:0000313" key="7">
    <source>
        <dbReference type="EMBL" id="SFN07978.1"/>
    </source>
</evidence>
<dbReference type="EMBL" id="FOUU01000013">
    <property type="protein sequence ID" value="SFN07978.1"/>
    <property type="molecule type" value="Genomic_DNA"/>
</dbReference>
<proteinExistence type="predicted"/>
<accession>A0A1I4W348</accession>
<keyword evidence="5 6" id="KW-0472">Membrane</keyword>
<dbReference type="Proteomes" id="UP000199611">
    <property type="component" value="Unassembled WGS sequence"/>
</dbReference>
<protein>
    <submittedName>
        <fullName evidence="7">Branched-chain amino acid transport system permease protein</fullName>
    </submittedName>
</protein>
<dbReference type="STRING" id="39841.SAMN05660836_02592"/>
<keyword evidence="8" id="KW-1185">Reference proteome</keyword>
<dbReference type="InterPro" id="IPR001851">
    <property type="entry name" value="ABC_transp_permease"/>
</dbReference>
<dbReference type="PANTHER" id="PTHR30482">
    <property type="entry name" value="HIGH-AFFINITY BRANCHED-CHAIN AMINO ACID TRANSPORT SYSTEM PERMEASE"/>
    <property type="match status" value="1"/>
</dbReference>
<feature type="transmembrane region" description="Helical" evidence="6">
    <location>
        <begin position="215"/>
        <end position="238"/>
    </location>
</feature>
<feature type="transmembrane region" description="Helical" evidence="6">
    <location>
        <begin position="113"/>
        <end position="130"/>
    </location>
</feature>
<dbReference type="CDD" id="cd06581">
    <property type="entry name" value="TM_PBP1_LivM_like"/>
    <property type="match status" value="1"/>
</dbReference>
<evidence type="ECO:0000256" key="3">
    <source>
        <dbReference type="ARBA" id="ARBA00022692"/>
    </source>
</evidence>
<feature type="transmembrane region" description="Helical" evidence="6">
    <location>
        <begin position="38"/>
        <end position="56"/>
    </location>
</feature>
<dbReference type="GO" id="GO:0015658">
    <property type="term" value="F:branched-chain amino acid transmembrane transporter activity"/>
    <property type="evidence" value="ECO:0007669"/>
    <property type="project" value="InterPro"/>
</dbReference>
<evidence type="ECO:0000256" key="1">
    <source>
        <dbReference type="ARBA" id="ARBA00004651"/>
    </source>
</evidence>